<dbReference type="GO" id="GO:0046819">
    <property type="term" value="P:protein secretion by the type V secretion system"/>
    <property type="evidence" value="ECO:0007669"/>
    <property type="project" value="TreeGrafter"/>
</dbReference>
<dbReference type="Pfam" id="PF08479">
    <property type="entry name" value="POTRA_2"/>
    <property type="match status" value="1"/>
</dbReference>
<dbReference type="KEGG" id="serq:CWC46_12875"/>
<reference evidence="7 10" key="3">
    <citation type="submission" date="2017-11" db="EMBL/GenBank/DDBJ databases">
        <title>Complete genome sequence of Serratia sp. ATCC 39006 LacA.</title>
        <authorList>
            <person name="Hampton H.G."/>
            <person name="Jackson S.A."/>
            <person name="Jauregui R."/>
            <person name="Poulter G.T.M."/>
            <person name="Salmond G.P.C."/>
            <person name="Fineran P.C."/>
        </authorList>
    </citation>
    <scope>NUCLEOTIDE SEQUENCE [LARGE SCALE GENOMIC DNA]</scope>
    <source>
        <strain evidence="7 10">ATCC 39006</strain>
    </source>
</reference>
<keyword evidence="3" id="KW-0998">Cell outer membrane</keyword>
<evidence type="ECO:0000313" key="8">
    <source>
        <dbReference type="EMBL" id="AUH04945.1"/>
    </source>
</evidence>
<gene>
    <name evidence="7" type="ORF">CWC46_12875</name>
    <name evidence="8" type="ORF">Ser39006_012880</name>
</gene>
<dbReference type="Pfam" id="PF03865">
    <property type="entry name" value="ShlB"/>
    <property type="match status" value="1"/>
</dbReference>
<accession>A0A2I5T7V6</accession>
<dbReference type="Gene3D" id="2.40.160.50">
    <property type="entry name" value="membrane protein fhac: a member of the omp85/tpsb transporter family"/>
    <property type="match status" value="1"/>
</dbReference>
<dbReference type="EMBL" id="CP025085">
    <property type="protein sequence ID" value="AUH00624.1"/>
    <property type="molecule type" value="Genomic_DNA"/>
</dbReference>
<dbReference type="InterPro" id="IPR035251">
    <property type="entry name" value="ShlB_POTRA"/>
</dbReference>
<dbReference type="PANTHER" id="PTHR34597:SF3">
    <property type="entry name" value="OUTER MEMBRANE TRANSPORTER CDIB"/>
    <property type="match status" value="1"/>
</dbReference>
<sequence>MCSRMKLLGVSLFFIFILYSSTLFSAELNPADRNEIQQRQSDVIEQSKQQRDALQQLNDIVQPPLKTDNLPAGPCFILHDIAFHHSTLLTEKDKLRLKKNYINRCINVNEINKLIHDVSNWYIERGFITSRAFIGEQNLSSGILQIEILEGKLEKITINHQQERQSAWAFPTRKDDILNLRDIEQGMEQINRMPTQQVTIEILPGSRPGYSVVNLTRQPHIPFSANVNIDNSGQKSTGEWQLNGGIGLDNIFGIADQWLLYGGHSSEFSTSHNAENYQASVSLPYGYWNLNYTYAWSRYRNAFLNQGFQWRPTGDSKTHRLSVSRVVFRNGNMKTAISVTATHRIGDNYLNEVLLPSSSRKLSSAILGISHSQKLWGGLATFNPSYSRGTTWFGAEDDHDKSTDAPKAQFNKWAASASYYHPITDNISYLTTVYGQYSARILYGSEQVTLGGEASVRGFKEQYLSGNRGGYWRNEVNWRPLQLPVLGTLTFTAALDGGRLYNHKQDIGTAGTLWGAAVGISTANRYMTQQVTLGWPLSYPAALKPDMAVVYYRIGISL</sequence>
<dbReference type="InterPro" id="IPR013686">
    <property type="entry name" value="Polypept-transport_assoc_ShlB"/>
</dbReference>
<feature type="domain" description="Polypeptide-transport-associated ShlB-type" evidence="5">
    <location>
        <begin position="76"/>
        <end position="151"/>
    </location>
</feature>
<evidence type="ECO:0000259" key="6">
    <source>
        <dbReference type="Pfam" id="PF17287"/>
    </source>
</evidence>
<keyword evidence="9" id="KW-1185">Reference proteome</keyword>
<dbReference type="PIRSF" id="PIRSF029745">
    <property type="entry name" value="FhaC"/>
    <property type="match status" value="1"/>
</dbReference>
<dbReference type="InterPro" id="IPR005565">
    <property type="entry name" value="Hemolysn_activator_HlyB_C"/>
</dbReference>
<evidence type="ECO:0000256" key="2">
    <source>
        <dbReference type="ARBA" id="ARBA00022692"/>
    </source>
</evidence>
<feature type="domain" description="Haemolysin activator HlyB C-terminal" evidence="4">
    <location>
        <begin position="209"/>
        <end position="521"/>
    </location>
</feature>
<dbReference type="EMBL" id="CP025084">
    <property type="protein sequence ID" value="AUH04945.1"/>
    <property type="molecule type" value="Genomic_DNA"/>
</dbReference>
<name>A0A2I5T7V6_SERS3</name>
<dbReference type="Proteomes" id="UP000233778">
    <property type="component" value="Chromosome"/>
</dbReference>
<dbReference type="AlphaFoldDB" id="A0A2I5T7V6"/>
<dbReference type="InterPro" id="IPR051544">
    <property type="entry name" value="TPS_OM_transporter"/>
</dbReference>
<feature type="domain" description="ShlB POTRA" evidence="6">
    <location>
        <begin position="152"/>
        <end position="204"/>
    </location>
</feature>
<protein>
    <submittedName>
        <fullName evidence="8">ShlB/FhaC/HecB family hemolysin secretion/activation protein</fullName>
    </submittedName>
</protein>
<dbReference type="InterPro" id="IPR027282">
    <property type="entry name" value="TPS"/>
</dbReference>
<keyword evidence="2" id="KW-0812">Transmembrane</keyword>
<evidence type="ECO:0000256" key="3">
    <source>
        <dbReference type="ARBA" id="ARBA00023237"/>
    </source>
</evidence>
<evidence type="ECO:0000259" key="5">
    <source>
        <dbReference type="Pfam" id="PF08479"/>
    </source>
</evidence>
<keyword evidence="1" id="KW-1134">Transmembrane beta strand</keyword>
<reference evidence="8 9" key="1">
    <citation type="journal article" date="2013" name="Genome Announc.">
        <title>Draft genome sequence of Serratia sp. strain ATCC 39006, a model bacterium for analysis of the biosynthesis and regulation of prodigiosin, a carbapenem, and gas vesicles.</title>
        <authorList>
            <person name="Fineran P.C."/>
            <person name="Iglesias Cans M.C."/>
            <person name="Ramsay J.P."/>
            <person name="Wilf N.M."/>
            <person name="Cossyleon D."/>
            <person name="McNeil M.B."/>
            <person name="Williamson N.R."/>
            <person name="Monson R.E."/>
            <person name="Becher S.A."/>
            <person name="Stanton J.A."/>
            <person name="Brugger K."/>
            <person name="Brown S.D."/>
            <person name="Salmond G.P."/>
        </authorList>
    </citation>
    <scope>NUCLEOTIDE SEQUENCE [LARGE SCALE GENOMIC DNA]</scope>
    <source>
        <strain evidence="8">ATCC 39006</strain>
        <strain evidence="9">ATCC 39006 / SC 11482</strain>
    </source>
</reference>
<dbReference type="Gene3D" id="3.10.20.310">
    <property type="entry name" value="membrane protein fhac"/>
    <property type="match status" value="1"/>
</dbReference>
<dbReference type="OrthoDB" id="290122at2"/>
<evidence type="ECO:0000313" key="10">
    <source>
        <dbReference type="Proteomes" id="UP000233778"/>
    </source>
</evidence>
<reference evidence="8" key="4">
    <citation type="submission" date="2017-11" db="EMBL/GenBank/DDBJ databases">
        <title>Complete genome sequence of Serratia sp. ATCC 39006.</title>
        <authorList>
            <person name="Hampton H.G."/>
            <person name="Jackson S.A."/>
            <person name="Jauregui R."/>
            <person name="Poulter G.T.M."/>
            <person name="Salmond G.P.C."/>
            <person name="Fineran P.C."/>
        </authorList>
    </citation>
    <scope>NUCLEOTIDE SEQUENCE</scope>
    <source>
        <strain evidence="8">ATCC 39006</strain>
    </source>
</reference>
<keyword evidence="1" id="KW-0472">Membrane</keyword>
<dbReference type="GO" id="GO:0098046">
    <property type="term" value="C:type V protein secretion system complex"/>
    <property type="evidence" value="ECO:0007669"/>
    <property type="project" value="TreeGrafter"/>
</dbReference>
<dbReference type="PANTHER" id="PTHR34597">
    <property type="entry name" value="SLR1661 PROTEIN"/>
    <property type="match status" value="1"/>
</dbReference>
<evidence type="ECO:0000256" key="1">
    <source>
        <dbReference type="ARBA" id="ARBA00022452"/>
    </source>
</evidence>
<reference evidence="8" key="2">
    <citation type="submission" date="2013-09" db="EMBL/GenBank/DDBJ databases">
        <authorList>
            <person name="Wang G."/>
            <person name="Yang Y."/>
            <person name="Su Y."/>
        </authorList>
    </citation>
    <scope>NUCLEOTIDE SEQUENCE</scope>
    <source>
        <strain evidence="8">ATCC 39006</strain>
    </source>
</reference>
<proteinExistence type="predicted"/>
<evidence type="ECO:0000259" key="4">
    <source>
        <dbReference type="Pfam" id="PF03865"/>
    </source>
</evidence>
<dbReference type="KEGG" id="sera:Ser39006_012880"/>
<dbReference type="Pfam" id="PF17287">
    <property type="entry name" value="POTRA_3"/>
    <property type="match status" value="1"/>
</dbReference>
<dbReference type="Proteomes" id="UP000017700">
    <property type="component" value="Chromosome"/>
</dbReference>
<dbReference type="STRING" id="104623.Ser39006_02896"/>
<evidence type="ECO:0000313" key="9">
    <source>
        <dbReference type="Proteomes" id="UP000017700"/>
    </source>
</evidence>
<dbReference type="GO" id="GO:0008320">
    <property type="term" value="F:protein transmembrane transporter activity"/>
    <property type="evidence" value="ECO:0007669"/>
    <property type="project" value="TreeGrafter"/>
</dbReference>
<dbReference type="RefSeq" id="WP_021016159.1">
    <property type="nucleotide sequence ID" value="NZ_CP025084.1"/>
</dbReference>
<evidence type="ECO:0000313" key="7">
    <source>
        <dbReference type="EMBL" id="AUH00624.1"/>
    </source>
</evidence>
<organism evidence="8 9">
    <name type="scientific">Serratia sp. (strain ATCC 39006)</name>
    <name type="common">Prodigiosinella confusarubida</name>
    <dbReference type="NCBI Taxonomy" id="104623"/>
    <lineage>
        <taxon>Bacteria</taxon>
        <taxon>Pseudomonadati</taxon>
        <taxon>Pseudomonadota</taxon>
        <taxon>Gammaproteobacteria</taxon>
        <taxon>Enterobacterales</taxon>
        <taxon>Pectobacteriaceae</taxon>
        <taxon>Prodigiosinella</taxon>
    </lineage>
</organism>